<dbReference type="Proteomes" id="UP000256220">
    <property type="component" value="Unassembled WGS sequence"/>
</dbReference>
<reference evidence="5 6" key="1">
    <citation type="journal article" date="2014" name="Genome Announc.">
        <title>Draft Genome Sequence of Amycolatopsis lurida NRRL 2430, Producer of the Glycopeptide Family Antibiotic Ristocetin.</title>
        <authorList>
            <person name="Kwun M.J."/>
            <person name="Hong H.J."/>
        </authorList>
    </citation>
    <scope>NUCLEOTIDE SEQUENCE [LARGE SCALE GENOMIC DNA]</scope>
    <source>
        <strain evidence="5 6">NRRL 2430</strain>
    </source>
</reference>
<evidence type="ECO:0000256" key="2">
    <source>
        <dbReference type="RuleBase" id="RU003634"/>
    </source>
</evidence>
<dbReference type="SUPFAM" id="SSF53671">
    <property type="entry name" value="Aspartate/ornithine carbamoyltransferase"/>
    <property type="match status" value="1"/>
</dbReference>
<dbReference type="GO" id="GO:0042450">
    <property type="term" value="P:L-arginine biosynthetic process via ornithine"/>
    <property type="evidence" value="ECO:0007669"/>
    <property type="project" value="TreeGrafter"/>
</dbReference>
<dbReference type="PRINTS" id="PR00100">
    <property type="entry name" value="AOTCASE"/>
</dbReference>
<dbReference type="PROSITE" id="PS00097">
    <property type="entry name" value="CARBAMOYLTRANSFERASE"/>
    <property type="match status" value="1"/>
</dbReference>
<dbReference type="PANTHER" id="PTHR45753:SF3">
    <property type="entry name" value="ORNITHINE TRANSCARBAMYLASE, MITOCHONDRIAL"/>
    <property type="match status" value="1"/>
</dbReference>
<evidence type="ECO:0000256" key="1">
    <source>
        <dbReference type="ARBA" id="ARBA00022679"/>
    </source>
</evidence>
<sequence>MVGFLSLDDVDTDELHKIVGRSATVLDQPDPLEKRLSGKVLGVYFAKTSTRTRTAFSTAALRLGASIVQYGPGDLQLNTGESLHDTGRMFGAMLDGLVMRTAGPLEDMRVVARSGGLPVVNAMAAQEHPTQGVCDAAAMLRHFGRVDGLSVLYVGEGNNTAVALGKILSTYRDVTVVFATPKGYGLDAALLDSLREKGAESGTRFVETHDLDTVDITADVVYTTRWQTTGTAKPSADWREDFRPFHVDDEVMARWPEAVFMHDLPAHRGDEVKGSVLDGDRSIAWEQARMKYGSAVAILEWIYRDSGQSAR</sequence>
<dbReference type="Gene3D" id="3.40.50.1370">
    <property type="entry name" value="Aspartate/ornithine carbamoyltransferase"/>
    <property type="match status" value="2"/>
</dbReference>
<comment type="caution">
    <text evidence="5">The sequence shown here is derived from an EMBL/GenBank/DDBJ whole genome shotgun (WGS) entry which is preliminary data.</text>
</comment>
<dbReference type="InterPro" id="IPR002292">
    <property type="entry name" value="Orn/put_carbamltrans"/>
</dbReference>
<keyword evidence="6" id="KW-1185">Reference proteome</keyword>
<evidence type="ECO:0000259" key="4">
    <source>
        <dbReference type="Pfam" id="PF02729"/>
    </source>
</evidence>
<evidence type="ECO:0000313" key="5">
    <source>
        <dbReference type="EMBL" id="KFU78726.1"/>
    </source>
</evidence>
<dbReference type="InterPro" id="IPR006132">
    <property type="entry name" value="Asp/Orn_carbamoyltranf_P-bd"/>
</dbReference>
<organism evidence="5 6">
    <name type="scientific">Amycolatopsis lurida NRRL 2430</name>
    <dbReference type="NCBI Taxonomy" id="1460371"/>
    <lineage>
        <taxon>Bacteria</taxon>
        <taxon>Bacillati</taxon>
        <taxon>Actinomycetota</taxon>
        <taxon>Actinomycetes</taxon>
        <taxon>Pseudonocardiales</taxon>
        <taxon>Pseudonocardiaceae</taxon>
        <taxon>Amycolatopsis</taxon>
    </lineage>
</organism>
<dbReference type="AlphaFoldDB" id="A0A2P2FPT4"/>
<dbReference type="InterPro" id="IPR036901">
    <property type="entry name" value="Asp/Orn_carbamoylTrfase_sf"/>
</dbReference>
<dbReference type="InterPro" id="IPR006130">
    <property type="entry name" value="Asp/Orn_carbamoylTrfase"/>
</dbReference>
<name>A0A2P2FPT4_AMYLU</name>
<dbReference type="Pfam" id="PF02729">
    <property type="entry name" value="OTCace_N"/>
    <property type="match status" value="1"/>
</dbReference>
<dbReference type="Pfam" id="PF00185">
    <property type="entry name" value="OTCace"/>
    <property type="match status" value="1"/>
</dbReference>
<dbReference type="GO" id="GO:0016597">
    <property type="term" value="F:amino acid binding"/>
    <property type="evidence" value="ECO:0007669"/>
    <property type="project" value="InterPro"/>
</dbReference>
<dbReference type="PANTHER" id="PTHR45753">
    <property type="entry name" value="ORNITHINE CARBAMOYLTRANSFERASE, MITOCHONDRIAL"/>
    <property type="match status" value="1"/>
</dbReference>
<feature type="domain" description="Aspartate/ornithine carbamoyltransferase Asp/Orn-binding" evidence="3">
    <location>
        <begin position="147"/>
        <end position="301"/>
    </location>
</feature>
<feature type="domain" description="Aspartate/ornithine carbamoyltransferase carbamoyl-P binding" evidence="4">
    <location>
        <begin position="4"/>
        <end position="139"/>
    </location>
</feature>
<dbReference type="RefSeq" id="WP_034314901.1">
    <property type="nucleotide sequence ID" value="NZ_JFBM01000022.1"/>
</dbReference>
<evidence type="ECO:0000313" key="6">
    <source>
        <dbReference type="Proteomes" id="UP000256220"/>
    </source>
</evidence>
<evidence type="ECO:0000259" key="3">
    <source>
        <dbReference type="Pfam" id="PF00185"/>
    </source>
</evidence>
<dbReference type="GO" id="GO:0004585">
    <property type="term" value="F:ornithine carbamoyltransferase activity"/>
    <property type="evidence" value="ECO:0007669"/>
    <property type="project" value="TreeGrafter"/>
</dbReference>
<dbReference type="GO" id="GO:0019240">
    <property type="term" value="P:citrulline biosynthetic process"/>
    <property type="evidence" value="ECO:0007669"/>
    <property type="project" value="TreeGrafter"/>
</dbReference>
<protein>
    <submittedName>
        <fullName evidence="5">Ornithine carbamoyltransferase</fullName>
    </submittedName>
</protein>
<dbReference type="InterPro" id="IPR006131">
    <property type="entry name" value="Asp_carbamoyltransf_Asp/Orn-bd"/>
</dbReference>
<comment type="similarity">
    <text evidence="2">Belongs to the aspartate/ornithine carbamoyltransferase superfamily.</text>
</comment>
<accession>A0A2P2FPT4</accession>
<dbReference type="EMBL" id="JFBM01000022">
    <property type="protein sequence ID" value="KFU78726.1"/>
    <property type="molecule type" value="Genomic_DNA"/>
</dbReference>
<dbReference type="PRINTS" id="PR00102">
    <property type="entry name" value="OTCASE"/>
</dbReference>
<proteinExistence type="inferred from homology"/>
<keyword evidence="1 2" id="KW-0808">Transferase</keyword>
<gene>
    <name evidence="5" type="ORF">BB31_23585</name>
</gene>